<evidence type="ECO:0000313" key="3">
    <source>
        <dbReference type="EMBL" id="WEK13288.1"/>
    </source>
</evidence>
<feature type="domain" description="HNH nuclease" evidence="2">
    <location>
        <begin position="346"/>
        <end position="397"/>
    </location>
</feature>
<protein>
    <submittedName>
        <fullName evidence="3">DUF222 domain-containing protein</fullName>
    </submittedName>
</protein>
<name>A0AAJ5W1T1_9MICO</name>
<dbReference type="Proteomes" id="UP001213972">
    <property type="component" value="Chromosome"/>
</dbReference>
<dbReference type="InterPro" id="IPR002711">
    <property type="entry name" value="HNH"/>
</dbReference>
<dbReference type="GO" id="GO:0008270">
    <property type="term" value="F:zinc ion binding"/>
    <property type="evidence" value="ECO:0007669"/>
    <property type="project" value="InterPro"/>
</dbReference>
<dbReference type="CDD" id="cd00085">
    <property type="entry name" value="HNHc"/>
    <property type="match status" value="1"/>
</dbReference>
<comment type="similarity">
    <text evidence="1">Belongs to the Rv1128c/1148c/1588c/1702c/1945/3466 family.</text>
</comment>
<accession>A0AAJ5W1T1</accession>
<gene>
    <name evidence="3" type="ORF">P0Y48_12625</name>
</gene>
<dbReference type="Pfam" id="PF01844">
    <property type="entry name" value="HNH"/>
    <property type="match status" value="1"/>
</dbReference>
<evidence type="ECO:0000256" key="1">
    <source>
        <dbReference type="ARBA" id="ARBA00023450"/>
    </source>
</evidence>
<evidence type="ECO:0000313" key="4">
    <source>
        <dbReference type="Proteomes" id="UP001213972"/>
    </source>
</evidence>
<evidence type="ECO:0000259" key="2">
    <source>
        <dbReference type="SMART" id="SM00507"/>
    </source>
</evidence>
<reference evidence="3" key="1">
    <citation type="submission" date="2023-03" db="EMBL/GenBank/DDBJ databases">
        <title>Andean soil-derived lignocellulolytic bacterial consortium as a source of novel taxa and putative plastic-active enzymes.</title>
        <authorList>
            <person name="Diaz-Garcia L."/>
            <person name="Chuvochina M."/>
            <person name="Feuerriegel G."/>
            <person name="Bunk B."/>
            <person name="Sproer C."/>
            <person name="Streit W.R."/>
            <person name="Rodriguez L.M."/>
            <person name="Overmann J."/>
            <person name="Jimenez D.J."/>
        </authorList>
    </citation>
    <scope>NUCLEOTIDE SEQUENCE</scope>
    <source>
        <strain evidence="3">MAG 4610</strain>
    </source>
</reference>
<dbReference type="Pfam" id="PF02720">
    <property type="entry name" value="DUF222"/>
    <property type="match status" value="1"/>
</dbReference>
<dbReference type="InterPro" id="IPR003615">
    <property type="entry name" value="HNH_nuc"/>
</dbReference>
<dbReference type="AlphaFoldDB" id="A0AAJ5W1T1"/>
<dbReference type="SMART" id="SM00507">
    <property type="entry name" value="HNHc"/>
    <property type="match status" value="1"/>
</dbReference>
<organism evidence="3 4">
    <name type="scientific">Candidatus Microbacterium phytovorans</name>
    <dbReference type="NCBI Taxonomy" id="3121374"/>
    <lineage>
        <taxon>Bacteria</taxon>
        <taxon>Bacillati</taxon>
        <taxon>Actinomycetota</taxon>
        <taxon>Actinomycetes</taxon>
        <taxon>Micrococcales</taxon>
        <taxon>Microbacteriaceae</taxon>
        <taxon>Microbacterium</taxon>
    </lineage>
</organism>
<sequence length="443" mass="47210">MITPLDRIAEALAALAAAGGERAPEALTPGELVAVTAAFGALKRQVEAALAPVAAEVARQSRTELGRDSLAKRQGFRTPVAMIATATGTTGGEAARLVQVGEATAPRRSLTGEELPAAHPHVGAAVACGALGTWAASQIVALLDRVSTRCTPLARDNAERQLVDRAHGLRPDELQRLLARAEAHLDPDGVEPREQERRGERSLVIQEREGMVVLTARLDPETAAPIRAAIDGLVTDALRRNEHLDEAERDQRSVKQLQADALADLCRHGLGCVALPTGPSATVIVRVDIDTLLTGHGSATIDGTDVPVSAQAARRLAADAELIPCVLGGESEILDWGRAKRLFTRAQKLALGERDGGCAGCGAPLTWCHVHHLRWWERDRGPTDLSNGVLLCSGCHHRVHDDGWDIDVEGVGTSATVWLTPPAWIDSARTRRRGGRARYELIA</sequence>
<dbReference type="InterPro" id="IPR003870">
    <property type="entry name" value="DUF222"/>
</dbReference>
<dbReference type="GO" id="GO:0003676">
    <property type="term" value="F:nucleic acid binding"/>
    <property type="evidence" value="ECO:0007669"/>
    <property type="project" value="InterPro"/>
</dbReference>
<dbReference type="Gene3D" id="1.10.30.50">
    <property type="match status" value="1"/>
</dbReference>
<dbReference type="EMBL" id="CP119321">
    <property type="protein sequence ID" value="WEK13288.1"/>
    <property type="molecule type" value="Genomic_DNA"/>
</dbReference>
<proteinExistence type="inferred from homology"/>
<dbReference type="GO" id="GO:0004519">
    <property type="term" value="F:endonuclease activity"/>
    <property type="evidence" value="ECO:0007669"/>
    <property type="project" value="InterPro"/>
</dbReference>